<comment type="caution">
    <text evidence="1">The sequence shown here is derived from an EMBL/GenBank/DDBJ whole genome shotgun (WGS) entry which is preliminary data.</text>
</comment>
<gene>
    <name evidence="1" type="ORF">PGLA1383_LOCUS31022</name>
</gene>
<name>A0A813FME2_POLGL</name>
<accession>A0A813FME2</accession>
<organism evidence="1 2">
    <name type="scientific">Polarella glacialis</name>
    <name type="common">Dinoflagellate</name>
    <dbReference type="NCBI Taxonomy" id="89957"/>
    <lineage>
        <taxon>Eukaryota</taxon>
        <taxon>Sar</taxon>
        <taxon>Alveolata</taxon>
        <taxon>Dinophyceae</taxon>
        <taxon>Suessiales</taxon>
        <taxon>Suessiaceae</taxon>
        <taxon>Polarella</taxon>
    </lineage>
</organism>
<evidence type="ECO:0000313" key="2">
    <source>
        <dbReference type="Proteomes" id="UP000654075"/>
    </source>
</evidence>
<reference evidence="1" key="1">
    <citation type="submission" date="2021-02" db="EMBL/GenBank/DDBJ databases">
        <authorList>
            <person name="Dougan E. K."/>
            <person name="Rhodes N."/>
            <person name="Thang M."/>
            <person name="Chan C."/>
        </authorList>
    </citation>
    <scope>NUCLEOTIDE SEQUENCE</scope>
</reference>
<proteinExistence type="predicted"/>
<dbReference type="Proteomes" id="UP000654075">
    <property type="component" value="Unassembled WGS sequence"/>
</dbReference>
<evidence type="ECO:0000313" key="1">
    <source>
        <dbReference type="EMBL" id="CAE8613245.1"/>
    </source>
</evidence>
<keyword evidence="2" id="KW-1185">Reference proteome</keyword>
<dbReference type="AlphaFoldDB" id="A0A813FME2"/>
<dbReference type="EMBL" id="CAJNNV010025225">
    <property type="protein sequence ID" value="CAE8613245.1"/>
    <property type="molecule type" value="Genomic_DNA"/>
</dbReference>
<protein>
    <submittedName>
        <fullName evidence="1">Uncharacterized protein</fullName>
    </submittedName>
</protein>
<sequence>MATVETSRWRQVFEAVLRRILLEYEGTEAKVRDDMESGMRKLFEKPYETELGAARKAPVTVEEAHRVIFAPRLSDMQLYCLSFSLDTLGAQQA</sequence>
<dbReference type="OrthoDB" id="431586at2759"/>